<reference evidence="1" key="1">
    <citation type="submission" date="2020-03" db="EMBL/GenBank/DDBJ databases">
        <title>Spirochaetal bacteria isolated from arthropods constitute a novel genus Entomospira genus novum within the order Spirochaetales.</title>
        <authorList>
            <person name="Grana-Miraglia L."/>
            <person name="Sikutova S."/>
            <person name="Fingerle V."/>
            <person name="Sing A."/>
            <person name="Castillo-Ramirez S."/>
            <person name="Margos G."/>
            <person name="Rudolf I."/>
        </authorList>
    </citation>
    <scope>NUCLEOTIDE SEQUENCE</scope>
    <source>
        <strain evidence="1">BR149</strain>
    </source>
</reference>
<dbReference type="SUPFAM" id="SSF51735">
    <property type="entry name" value="NAD(P)-binding Rossmann-fold domains"/>
    <property type="match status" value="1"/>
</dbReference>
<evidence type="ECO:0000313" key="1">
    <source>
        <dbReference type="EMBL" id="NIZ69876.1"/>
    </source>
</evidence>
<organism evidence="1 2">
    <name type="scientific">Entomospira culicis</name>
    <dbReference type="NCBI Taxonomy" id="2719989"/>
    <lineage>
        <taxon>Bacteria</taxon>
        <taxon>Pseudomonadati</taxon>
        <taxon>Spirochaetota</taxon>
        <taxon>Spirochaetia</taxon>
        <taxon>Spirochaetales</taxon>
        <taxon>Spirochaetaceae</taxon>
        <taxon>Entomospira</taxon>
    </lineage>
</organism>
<proteinExistence type="predicted"/>
<gene>
    <name evidence="1" type="ORF">HCT48_06605</name>
</gene>
<dbReference type="InterPro" id="IPR036291">
    <property type="entry name" value="NAD(P)-bd_dom_sf"/>
</dbReference>
<dbReference type="EMBL" id="JAATLM010000001">
    <property type="protein sequence ID" value="NIZ69876.1"/>
    <property type="molecule type" value="Genomic_DNA"/>
</dbReference>
<dbReference type="RefSeq" id="WP_167695948.1">
    <property type="nucleotide sequence ID" value="NZ_CP118181.1"/>
</dbReference>
<dbReference type="AlphaFoldDB" id="A0A968L019"/>
<dbReference type="Proteomes" id="UP000778951">
    <property type="component" value="Unassembled WGS sequence"/>
</dbReference>
<comment type="caution">
    <text evidence="1">The sequence shown here is derived from an EMBL/GenBank/DDBJ whole genome shotgun (WGS) entry which is preliminary data.</text>
</comment>
<sequence>MSSNTALVIGKESFIGAKLVEKLSLNGRDVVTFVADSTKSVRVIPWNRSGFISTITSLRELQRVYGFPSDVFIVFGRKREEVFPQESASLIDEVLDYDLKALVYLTQELYKRALEQNKEMAIYFVAENLEDNKRPLGNAAAEGFRAYARTLMSSGPQIYLSGCELVGNDEEGFVDYIIKMASERSEKRANAWLVYPKPSFFGLGSKR</sequence>
<name>A0A968L019_9SPIO</name>
<keyword evidence="2" id="KW-1185">Reference proteome</keyword>
<accession>A0A968L019</accession>
<protein>
    <submittedName>
        <fullName evidence="1">Uncharacterized protein</fullName>
    </submittedName>
</protein>
<evidence type="ECO:0000313" key="2">
    <source>
        <dbReference type="Proteomes" id="UP000778951"/>
    </source>
</evidence>